<dbReference type="Gene3D" id="1.10.10.10">
    <property type="entry name" value="Winged helix-like DNA-binding domain superfamily/Winged helix DNA-binding domain"/>
    <property type="match status" value="1"/>
</dbReference>
<sequence length="244" mass="27202">MVAPVAATDVTRLGRNRRSVRSAKDPMSVVTNEPTRDVASDTSVESSIDSEMGSLVADAQSGDRRAFDAIVRRTWVGTYSLALRLTGNEDDARDVCQEAYLRAYRGLRRFRGDARFTTWLYRITANCASTHLGRRGRHRHEVLDDDFVMSDLSPGVDPVGRAESARLREAVQNALATLPPRLRAVVVLRDIYDLSHEVIAAELGISVSAAKVRLHRARRRLRDDVFLRSEAEGRVDDDVDDQAV</sequence>
<dbReference type="InterPro" id="IPR013325">
    <property type="entry name" value="RNA_pol_sigma_r2"/>
</dbReference>
<proteinExistence type="inferred from homology"/>
<evidence type="ECO:0000256" key="5">
    <source>
        <dbReference type="ARBA" id="ARBA00023163"/>
    </source>
</evidence>
<gene>
    <name evidence="9" type="ORF">UFOPK3331_01527</name>
</gene>
<reference evidence="9" key="1">
    <citation type="submission" date="2020-05" db="EMBL/GenBank/DDBJ databases">
        <authorList>
            <person name="Chiriac C."/>
            <person name="Salcher M."/>
            <person name="Ghai R."/>
            <person name="Kavagutti S V."/>
        </authorList>
    </citation>
    <scope>NUCLEOTIDE SEQUENCE</scope>
</reference>
<evidence type="ECO:0000256" key="2">
    <source>
        <dbReference type="ARBA" id="ARBA00023015"/>
    </source>
</evidence>
<evidence type="ECO:0000256" key="1">
    <source>
        <dbReference type="ARBA" id="ARBA00010641"/>
    </source>
</evidence>
<comment type="similarity">
    <text evidence="1">Belongs to the sigma-70 factor family. ECF subfamily.</text>
</comment>
<dbReference type="InterPro" id="IPR039425">
    <property type="entry name" value="RNA_pol_sigma-70-like"/>
</dbReference>
<protein>
    <submittedName>
        <fullName evidence="9">Unannotated protein</fullName>
    </submittedName>
</protein>
<accession>A0A6J5ZX76</accession>
<dbReference type="Pfam" id="PF08281">
    <property type="entry name" value="Sigma70_r4_2"/>
    <property type="match status" value="1"/>
</dbReference>
<evidence type="ECO:0000313" key="9">
    <source>
        <dbReference type="EMBL" id="CAB4345380.1"/>
    </source>
</evidence>
<dbReference type="InterPro" id="IPR013324">
    <property type="entry name" value="RNA_pol_sigma_r3/r4-like"/>
</dbReference>
<dbReference type="AlphaFoldDB" id="A0A6J5ZX76"/>
<dbReference type="PANTHER" id="PTHR43133">
    <property type="entry name" value="RNA POLYMERASE ECF-TYPE SIGMA FACTO"/>
    <property type="match status" value="1"/>
</dbReference>
<evidence type="ECO:0000256" key="6">
    <source>
        <dbReference type="SAM" id="MobiDB-lite"/>
    </source>
</evidence>
<keyword evidence="3" id="KW-0731">Sigma factor</keyword>
<dbReference type="GO" id="GO:0016987">
    <property type="term" value="F:sigma factor activity"/>
    <property type="evidence" value="ECO:0007669"/>
    <property type="project" value="UniProtKB-KW"/>
</dbReference>
<dbReference type="GO" id="GO:0003677">
    <property type="term" value="F:DNA binding"/>
    <property type="evidence" value="ECO:0007669"/>
    <property type="project" value="UniProtKB-KW"/>
</dbReference>
<dbReference type="GO" id="GO:0006352">
    <property type="term" value="P:DNA-templated transcription initiation"/>
    <property type="evidence" value="ECO:0007669"/>
    <property type="project" value="InterPro"/>
</dbReference>
<keyword evidence="4" id="KW-0238">DNA-binding</keyword>
<keyword evidence="5" id="KW-0804">Transcription</keyword>
<feature type="domain" description="RNA polymerase sigma factor 70 region 4 type 2" evidence="8">
    <location>
        <begin position="168"/>
        <end position="221"/>
    </location>
</feature>
<dbReference type="Gene3D" id="1.10.1740.10">
    <property type="match status" value="1"/>
</dbReference>
<dbReference type="NCBIfam" id="TIGR02937">
    <property type="entry name" value="sigma70-ECF"/>
    <property type="match status" value="1"/>
</dbReference>
<dbReference type="InterPro" id="IPR014284">
    <property type="entry name" value="RNA_pol_sigma-70_dom"/>
</dbReference>
<evidence type="ECO:0000256" key="3">
    <source>
        <dbReference type="ARBA" id="ARBA00023082"/>
    </source>
</evidence>
<dbReference type="EMBL" id="CAESAL010000069">
    <property type="protein sequence ID" value="CAB4345380.1"/>
    <property type="molecule type" value="Genomic_DNA"/>
</dbReference>
<feature type="domain" description="RNA polymerase sigma-70 region 2" evidence="7">
    <location>
        <begin position="79"/>
        <end position="137"/>
    </location>
</feature>
<dbReference type="Pfam" id="PF04542">
    <property type="entry name" value="Sigma70_r2"/>
    <property type="match status" value="1"/>
</dbReference>
<dbReference type="InterPro" id="IPR036388">
    <property type="entry name" value="WH-like_DNA-bd_sf"/>
</dbReference>
<dbReference type="PANTHER" id="PTHR43133:SF8">
    <property type="entry name" value="RNA POLYMERASE SIGMA FACTOR HI_1459-RELATED"/>
    <property type="match status" value="1"/>
</dbReference>
<dbReference type="SUPFAM" id="SSF88946">
    <property type="entry name" value="Sigma2 domain of RNA polymerase sigma factors"/>
    <property type="match status" value="1"/>
</dbReference>
<keyword evidence="2" id="KW-0805">Transcription regulation</keyword>
<evidence type="ECO:0000259" key="7">
    <source>
        <dbReference type="Pfam" id="PF04542"/>
    </source>
</evidence>
<organism evidence="9">
    <name type="scientific">freshwater metagenome</name>
    <dbReference type="NCBI Taxonomy" id="449393"/>
    <lineage>
        <taxon>unclassified sequences</taxon>
        <taxon>metagenomes</taxon>
        <taxon>ecological metagenomes</taxon>
    </lineage>
</organism>
<dbReference type="CDD" id="cd06171">
    <property type="entry name" value="Sigma70_r4"/>
    <property type="match status" value="1"/>
</dbReference>
<evidence type="ECO:0000259" key="8">
    <source>
        <dbReference type="Pfam" id="PF08281"/>
    </source>
</evidence>
<feature type="region of interest" description="Disordered" evidence="6">
    <location>
        <begin position="13"/>
        <end position="47"/>
    </location>
</feature>
<dbReference type="SUPFAM" id="SSF88659">
    <property type="entry name" value="Sigma3 and sigma4 domains of RNA polymerase sigma factors"/>
    <property type="match status" value="1"/>
</dbReference>
<dbReference type="InterPro" id="IPR007627">
    <property type="entry name" value="RNA_pol_sigma70_r2"/>
</dbReference>
<evidence type="ECO:0000256" key="4">
    <source>
        <dbReference type="ARBA" id="ARBA00023125"/>
    </source>
</evidence>
<dbReference type="InterPro" id="IPR013249">
    <property type="entry name" value="RNA_pol_sigma70_r4_t2"/>
</dbReference>
<name>A0A6J5ZX76_9ZZZZ</name>